<dbReference type="Proteomes" id="UP000326994">
    <property type="component" value="Unassembled WGS sequence"/>
</dbReference>
<proteinExistence type="predicted"/>
<dbReference type="RefSeq" id="WP_151893784.1">
    <property type="nucleotide sequence ID" value="NZ_BKCF01000002.1"/>
</dbReference>
<dbReference type="EMBL" id="BKCF01000002">
    <property type="protein sequence ID" value="GEQ85836.1"/>
    <property type="molecule type" value="Genomic_DNA"/>
</dbReference>
<name>A0A5J4G027_9FLAO</name>
<accession>A0A5J4G027</accession>
<sequence length="315" mass="37362">MKKITIITPYAFSYPSHIVIVLKNTAGVDAAIIYLDEPAFIYQNLFHRVQNFLSKTFLKKNLKKTFATKRILKELAIRGQQDEIFVIRPDLLEDTMLKLIKSQTNNMVAYYWDSTRRFPRMIDVAPFFDTVYSYDRQDVKVHNYYFLTNYNFYEASVLAKPKYNFFNISTNDYRLPLLERIAEYITSKKWSQQILVYNKTEIDVKYVKWIDAQIATKDVKALIENCSIIVEIQRSEQIGLSFRVFESLALEKKLITTNRDIVNYDFYDSNNILVLDIENIHIPNSFVTTPYKKIDKDIVTYYHIDSWVNRVFKLE</sequence>
<dbReference type="OrthoDB" id="3251881at2"/>
<reference evidence="1 2" key="1">
    <citation type="submission" date="2019-08" db="EMBL/GenBank/DDBJ databases">
        <title>Ulvibacter marinistellae sp. nov., isolated from a starfish, Patiria pectinifera.</title>
        <authorList>
            <person name="Kawano K."/>
            <person name="Ushijima N."/>
            <person name="Kihara M."/>
            <person name="Itoh H."/>
        </authorList>
    </citation>
    <scope>NUCLEOTIDE SEQUENCE [LARGE SCALE GENOMIC DNA]</scope>
    <source>
        <strain evidence="1 2">KK4</strain>
    </source>
</reference>
<evidence type="ECO:0000313" key="2">
    <source>
        <dbReference type="Proteomes" id="UP000326994"/>
    </source>
</evidence>
<protein>
    <submittedName>
        <fullName evidence="1">Uncharacterized protein</fullName>
    </submittedName>
</protein>
<organism evidence="1 2">
    <name type="scientific">Patiriisocius marinistellae</name>
    <dbReference type="NCBI Taxonomy" id="2494560"/>
    <lineage>
        <taxon>Bacteria</taxon>
        <taxon>Pseudomonadati</taxon>
        <taxon>Bacteroidota</taxon>
        <taxon>Flavobacteriia</taxon>
        <taxon>Flavobacteriales</taxon>
        <taxon>Flavobacteriaceae</taxon>
        <taxon>Patiriisocius</taxon>
    </lineage>
</organism>
<keyword evidence="2" id="KW-1185">Reference proteome</keyword>
<evidence type="ECO:0000313" key="1">
    <source>
        <dbReference type="EMBL" id="GEQ85836.1"/>
    </source>
</evidence>
<comment type="caution">
    <text evidence="1">The sequence shown here is derived from an EMBL/GenBank/DDBJ whole genome shotgun (WGS) entry which is preliminary data.</text>
</comment>
<dbReference type="AlphaFoldDB" id="A0A5J4G027"/>
<gene>
    <name evidence="1" type="primary">wbhW</name>
    <name evidence="1" type="ORF">ULMS_13440</name>
</gene>